<name>A0A8B4G4U7_EIKCO</name>
<evidence type="ECO:0000313" key="2">
    <source>
        <dbReference type="EMBL" id="SNW07322.1"/>
    </source>
</evidence>
<proteinExistence type="predicted"/>
<sequence length="39" mass="4911">MQNRILYQLSLHQSTFLLMVNLFSHYEFLHMYFLDKKFI</sequence>
<reference evidence="2 3" key="1">
    <citation type="submission" date="2017-06" db="EMBL/GenBank/DDBJ databases">
        <authorList>
            <consortium name="Pathogen Informatics"/>
        </authorList>
    </citation>
    <scope>NUCLEOTIDE SEQUENCE [LARGE SCALE GENOMIC DNA]</scope>
    <source>
        <strain evidence="2 3">NCTC10596</strain>
    </source>
</reference>
<gene>
    <name evidence="2" type="ORF">SAMEA4412678_00525</name>
</gene>
<dbReference type="AlphaFoldDB" id="A0A8B4G4U7"/>
<dbReference type="EMBL" id="LT906482">
    <property type="protein sequence ID" value="SNW07322.1"/>
    <property type="molecule type" value="Genomic_DNA"/>
</dbReference>
<evidence type="ECO:0000256" key="1">
    <source>
        <dbReference type="SAM" id="Phobius"/>
    </source>
</evidence>
<evidence type="ECO:0000313" key="3">
    <source>
        <dbReference type="Proteomes" id="UP000215465"/>
    </source>
</evidence>
<keyword evidence="1" id="KW-0472">Membrane</keyword>
<dbReference type="Proteomes" id="UP000215465">
    <property type="component" value="Chromosome 1"/>
</dbReference>
<keyword evidence="1" id="KW-0812">Transmembrane</keyword>
<keyword evidence="1" id="KW-1133">Transmembrane helix</keyword>
<dbReference type="KEGG" id="ecor:SAMEA4412678_0525"/>
<organism evidence="2 3">
    <name type="scientific">Eikenella corrodens</name>
    <dbReference type="NCBI Taxonomy" id="539"/>
    <lineage>
        <taxon>Bacteria</taxon>
        <taxon>Pseudomonadati</taxon>
        <taxon>Pseudomonadota</taxon>
        <taxon>Betaproteobacteria</taxon>
        <taxon>Neisseriales</taxon>
        <taxon>Neisseriaceae</taxon>
        <taxon>Eikenella</taxon>
    </lineage>
</organism>
<protein>
    <submittedName>
        <fullName evidence="2">Uncharacterized protein</fullName>
    </submittedName>
</protein>
<feature type="transmembrane region" description="Helical" evidence="1">
    <location>
        <begin position="16"/>
        <end position="34"/>
    </location>
</feature>
<accession>A0A8B4G4U7</accession>